<comment type="subcellular location">
    <subcellularLocation>
        <location evidence="1">Cytoplasm</location>
        <location evidence="1">Cytoskeleton</location>
        <location evidence="1">Flagellum axoneme</location>
    </subcellularLocation>
</comment>
<keyword evidence="6" id="KW-0966">Cell projection</keyword>
<dbReference type="GO" id="GO:0005879">
    <property type="term" value="C:axonemal microtubule"/>
    <property type="evidence" value="ECO:0007669"/>
    <property type="project" value="TreeGrafter"/>
</dbReference>
<dbReference type="AlphaFoldDB" id="A0AAQ4RC00"/>
<evidence type="ECO:0000313" key="11">
    <source>
        <dbReference type="Proteomes" id="UP000007635"/>
    </source>
</evidence>
<comment type="subunit">
    <text evidence="8">Microtubule inner protein component of sperm flagellar doublet microtubules.</text>
</comment>
<dbReference type="InterPro" id="IPR054709">
    <property type="entry name" value="CFAP107"/>
</dbReference>
<keyword evidence="2" id="KW-0963">Cytoplasm</keyword>
<protein>
    <submittedName>
        <fullName evidence="10">Si:ch211-226m7.4</fullName>
    </submittedName>
</protein>
<keyword evidence="3" id="KW-0282">Flagellum</keyword>
<evidence type="ECO:0000256" key="4">
    <source>
        <dbReference type="ARBA" id="ARBA00023069"/>
    </source>
</evidence>
<keyword evidence="4" id="KW-0969">Cilium</keyword>
<evidence type="ECO:0000256" key="1">
    <source>
        <dbReference type="ARBA" id="ARBA00004611"/>
    </source>
</evidence>
<accession>A0AAQ4RC00</accession>
<evidence type="ECO:0000313" key="10">
    <source>
        <dbReference type="Ensembl" id="ENSGACP00000061236.1"/>
    </source>
</evidence>
<evidence type="ECO:0000256" key="5">
    <source>
        <dbReference type="ARBA" id="ARBA00023212"/>
    </source>
</evidence>
<evidence type="ECO:0000256" key="9">
    <source>
        <dbReference type="SAM" id="MobiDB-lite"/>
    </source>
</evidence>
<dbReference type="Pfam" id="PF22595">
    <property type="entry name" value="CFAP107"/>
    <property type="match status" value="1"/>
</dbReference>
<reference evidence="10 11" key="1">
    <citation type="journal article" date="2021" name="G3 (Bethesda)">
        <title>Improved contiguity of the threespine stickleback genome using long-read sequencing.</title>
        <authorList>
            <person name="Nath S."/>
            <person name="Shaw D.E."/>
            <person name="White M.A."/>
        </authorList>
    </citation>
    <scope>NUCLEOTIDE SEQUENCE [LARGE SCALE GENOMIC DNA]</scope>
    <source>
        <strain evidence="10 11">Lake Benthic</strain>
    </source>
</reference>
<evidence type="ECO:0000256" key="6">
    <source>
        <dbReference type="ARBA" id="ARBA00023273"/>
    </source>
</evidence>
<dbReference type="Ensembl" id="ENSGACT00000031719.1">
    <property type="protein sequence ID" value="ENSGACP00000061236.1"/>
    <property type="gene ID" value="ENSGACG00000035077.1"/>
</dbReference>
<reference evidence="10" key="3">
    <citation type="submission" date="2025-09" db="UniProtKB">
        <authorList>
            <consortium name="Ensembl"/>
        </authorList>
    </citation>
    <scope>IDENTIFICATION</scope>
</reference>
<proteinExistence type="predicted"/>
<dbReference type="GeneTree" id="ENSGT00390000014553"/>
<evidence type="ECO:0000256" key="3">
    <source>
        <dbReference type="ARBA" id="ARBA00022846"/>
    </source>
</evidence>
<dbReference type="Proteomes" id="UP000007635">
    <property type="component" value="Chromosome XVII"/>
</dbReference>
<dbReference type="GO" id="GO:0030317">
    <property type="term" value="P:flagellated sperm motility"/>
    <property type="evidence" value="ECO:0007669"/>
    <property type="project" value="InterPro"/>
</dbReference>
<dbReference type="CTD" id="93190"/>
<keyword evidence="5" id="KW-0206">Cytoskeleton</keyword>
<evidence type="ECO:0000256" key="8">
    <source>
        <dbReference type="ARBA" id="ARBA00046435"/>
    </source>
</evidence>
<dbReference type="PANTHER" id="PTHR31180">
    <property type="entry name" value="CILIA- AND FLAGELLA-ASSOCIATED PROTEIN 107-RELATED"/>
    <property type="match status" value="1"/>
</dbReference>
<name>A0AAQ4RC00_GASAC</name>
<sequence length="222" mass="25661">MNQTGTVKDKWAQPGWRIEQKYSNKVLLGNWAEERLQFTREPQTANSTSRVDHRPHWDFHPDVSERRAALLRAEGLPSKLLFGHDRSPSSHYLVTHYAESYQRKRTNNRPWHPDSLTRQLERSKRPISALPTISGPPQSTKSLRLEKQQSLLPGQTVYTSAYQRLPLSAFCRSRFARAPRTLSSHLHDANHGNKDLNLRRRSLLQAPDRCWSPLPQSQQCGL</sequence>
<dbReference type="RefSeq" id="XP_040059747.1">
    <property type="nucleotide sequence ID" value="XM_040203813.1"/>
</dbReference>
<reference evidence="10" key="2">
    <citation type="submission" date="2025-08" db="UniProtKB">
        <authorList>
            <consortium name="Ensembl"/>
        </authorList>
    </citation>
    <scope>IDENTIFICATION</scope>
</reference>
<evidence type="ECO:0000256" key="7">
    <source>
        <dbReference type="ARBA" id="ARBA00035003"/>
    </source>
</evidence>
<feature type="region of interest" description="Disordered" evidence="9">
    <location>
        <begin position="104"/>
        <end position="141"/>
    </location>
</feature>
<comment type="function">
    <text evidence="7">Microtubule inner protein (MIP) part of the dynein-decorated doublet microtubules (DMTs) in cilia axoneme, which is required for motile cilia beating.</text>
</comment>
<dbReference type="GeneID" id="120835163"/>
<dbReference type="PANTHER" id="PTHR31180:SF2">
    <property type="entry name" value="CILIA- AND FLAGELLA-ASSOCIATED PROTEIN 107"/>
    <property type="match status" value="1"/>
</dbReference>
<evidence type="ECO:0000256" key="2">
    <source>
        <dbReference type="ARBA" id="ARBA00022490"/>
    </source>
</evidence>
<dbReference type="KEGG" id="gat:120835163"/>
<dbReference type="InterPro" id="IPR037662">
    <property type="entry name" value="CFAP68/107"/>
</dbReference>
<organism evidence="10 11">
    <name type="scientific">Gasterosteus aculeatus aculeatus</name>
    <name type="common">three-spined stickleback</name>
    <dbReference type="NCBI Taxonomy" id="481459"/>
    <lineage>
        <taxon>Eukaryota</taxon>
        <taxon>Metazoa</taxon>
        <taxon>Chordata</taxon>
        <taxon>Craniata</taxon>
        <taxon>Vertebrata</taxon>
        <taxon>Euteleostomi</taxon>
        <taxon>Actinopterygii</taxon>
        <taxon>Neopterygii</taxon>
        <taxon>Teleostei</taxon>
        <taxon>Neoteleostei</taxon>
        <taxon>Acanthomorphata</taxon>
        <taxon>Eupercaria</taxon>
        <taxon>Perciformes</taxon>
        <taxon>Cottioidei</taxon>
        <taxon>Gasterosteales</taxon>
        <taxon>Gasterosteidae</taxon>
        <taxon>Gasterosteus</taxon>
    </lineage>
</organism>
<keyword evidence="11" id="KW-1185">Reference proteome</keyword>